<reference evidence="2 3" key="1">
    <citation type="journal article" date="2018" name="Evol. Lett.">
        <title>Horizontal gene cluster transfer increased hallucinogenic mushroom diversity.</title>
        <authorList>
            <person name="Reynolds H.T."/>
            <person name="Vijayakumar V."/>
            <person name="Gluck-Thaler E."/>
            <person name="Korotkin H.B."/>
            <person name="Matheny P.B."/>
            <person name="Slot J.C."/>
        </authorList>
    </citation>
    <scope>NUCLEOTIDE SEQUENCE [LARGE SCALE GENOMIC DNA]</scope>
    <source>
        <strain evidence="2 3">2631</strain>
    </source>
</reference>
<feature type="region of interest" description="Disordered" evidence="1">
    <location>
        <begin position="1"/>
        <end position="54"/>
    </location>
</feature>
<protein>
    <submittedName>
        <fullName evidence="2">Uncharacterized protein</fullName>
    </submittedName>
</protein>
<feature type="compositionally biased region" description="Polar residues" evidence="1">
    <location>
        <begin position="646"/>
        <end position="663"/>
    </location>
</feature>
<gene>
    <name evidence="2" type="ORF">CVT25_000172</name>
</gene>
<feature type="region of interest" description="Disordered" evidence="1">
    <location>
        <begin position="287"/>
        <end position="360"/>
    </location>
</feature>
<feature type="region of interest" description="Disordered" evidence="1">
    <location>
        <begin position="646"/>
        <end position="665"/>
    </location>
</feature>
<feature type="compositionally biased region" description="Low complexity" evidence="1">
    <location>
        <begin position="603"/>
        <end position="614"/>
    </location>
</feature>
<accession>A0A409XQJ2</accession>
<feature type="compositionally biased region" description="Low complexity" evidence="1">
    <location>
        <begin position="518"/>
        <end position="528"/>
    </location>
</feature>
<comment type="caution">
    <text evidence="2">The sequence shown here is derived from an EMBL/GenBank/DDBJ whole genome shotgun (WGS) entry which is preliminary data.</text>
</comment>
<name>A0A409XQJ2_PSICY</name>
<feature type="compositionally biased region" description="Low complexity" evidence="1">
    <location>
        <begin position="622"/>
        <end position="638"/>
    </location>
</feature>
<evidence type="ECO:0000313" key="3">
    <source>
        <dbReference type="Proteomes" id="UP000283269"/>
    </source>
</evidence>
<dbReference type="InParanoid" id="A0A409XQJ2"/>
<dbReference type="EMBL" id="NHYD01000886">
    <property type="protein sequence ID" value="PPQ92971.1"/>
    <property type="molecule type" value="Genomic_DNA"/>
</dbReference>
<feature type="compositionally biased region" description="Polar residues" evidence="1">
    <location>
        <begin position="450"/>
        <end position="470"/>
    </location>
</feature>
<keyword evidence="3" id="KW-1185">Reference proteome</keyword>
<evidence type="ECO:0000256" key="1">
    <source>
        <dbReference type="SAM" id="MobiDB-lite"/>
    </source>
</evidence>
<proteinExistence type="predicted"/>
<feature type="compositionally biased region" description="Acidic residues" evidence="1">
    <location>
        <begin position="348"/>
        <end position="360"/>
    </location>
</feature>
<organism evidence="2 3">
    <name type="scientific">Psilocybe cyanescens</name>
    <dbReference type="NCBI Taxonomy" id="93625"/>
    <lineage>
        <taxon>Eukaryota</taxon>
        <taxon>Fungi</taxon>
        <taxon>Dikarya</taxon>
        <taxon>Basidiomycota</taxon>
        <taxon>Agaricomycotina</taxon>
        <taxon>Agaricomycetes</taxon>
        <taxon>Agaricomycetidae</taxon>
        <taxon>Agaricales</taxon>
        <taxon>Agaricineae</taxon>
        <taxon>Strophariaceae</taxon>
        <taxon>Psilocybe</taxon>
    </lineage>
</organism>
<sequence length="814" mass="88609">MKDFVRRGRSNSGSGPAPSIRSVKPTRMSILPSVKFPSLRRQDPNDPPPNNKQPLLTLSLSSRSFLDSSVQDATTHEDFYKFKTVGTSTTISRIDAKQVFHKTISIKWPRALPTKSGKDYTDGVLIQMKNARWYGGETLLKLGAHPNASRKFSIPNYSHPMKWKRYGQTYWCTTASVRGPVATLDATKGPEPLKLTIYETLHDKYDPDALAGFKGVSILLLDYLLLTAMLLVTDLQEWMLVRKAEGGSLDLADTSGQGPSFAPDVPFRSDPKFRKIMYGEPIYSKVANGQRSRRSSSPSPVRARSRSHSRPRTPATPESGMPTFVYPESEASSPGPSRMATLLPSMTDSDDEDDEDDDYDTFSLPDPHRASALAESFHFLPITPTTHNSAEPNYYGDRPPVPPLPLQYAKSFVGRNFSSQPPTPVSGSFVQSCEPPLPPLHHIADLISRPRSSPPFQTVDTTDSTDNGSSIMHGGSTSHHDDTTSHSHSHSHSHSLSRNYPEALEHPRAPSMGRAESIRSYTSTTSRTGAAAKRPLPRPPPVPSVSISGPPVARRVQSSSQLANYPSFPKDTPQQPQLPQQQTRPQRSLPPTPGFDASLAAQPSSPVPSSSSSSQNRDPDYTAANTSSSSNTSTSTSTYLRVTTSHTLMPPGSESSTNNSLLHSRQPPITKASQEDLASYVHLLTVSSPQRDLPPEPLPSTSIFDVPPPAYNTIVFSKNNPAGSAGAAAASEVGAETDSGIDTRGEMDTGMDIGAEAGASGHVHYAHAHGLSQGQELYQHYQQYHSQQPQPIQYQYSRRPTLPDIYDSAVSNSP</sequence>
<feature type="region of interest" description="Disordered" evidence="1">
    <location>
        <begin position="447"/>
        <end position="639"/>
    </location>
</feature>
<feature type="compositionally biased region" description="Low complexity" evidence="1">
    <location>
        <begin position="573"/>
        <end position="587"/>
    </location>
</feature>
<evidence type="ECO:0000313" key="2">
    <source>
        <dbReference type="EMBL" id="PPQ92971.1"/>
    </source>
</evidence>
<dbReference type="OrthoDB" id="3270497at2759"/>
<dbReference type="Proteomes" id="UP000283269">
    <property type="component" value="Unassembled WGS sequence"/>
</dbReference>
<dbReference type="AlphaFoldDB" id="A0A409XQJ2"/>